<dbReference type="Pfam" id="PF01370">
    <property type="entry name" value="Epimerase"/>
    <property type="match status" value="1"/>
</dbReference>
<evidence type="ECO:0000259" key="1">
    <source>
        <dbReference type="Pfam" id="PF01370"/>
    </source>
</evidence>
<dbReference type="GO" id="GO:0005737">
    <property type="term" value="C:cytoplasm"/>
    <property type="evidence" value="ECO:0007669"/>
    <property type="project" value="TreeGrafter"/>
</dbReference>
<comment type="caution">
    <text evidence="2">The sequence shown here is derived from an EMBL/GenBank/DDBJ whole genome shotgun (WGS) entry which is preliminary data.</text>
</comment>
<gene>
    <name evidence="2" type="ORF">CLV70_113180</name>
</gene>
<dbReference type="InterPro" id="IPR051783">
    <property type="entry name" value="NAD(P)-dependent_oxidoreduct"/>
</dbReference>
<dbReference type="OrthoDB" id="3338687at2"/>
<reference evidence="2 3" key="1">
    <citation type="submission" date="2018-03" db="EMBL/GenBank/DDBJ databases">
        <title>Genomic Encyclopedia of Archaeal and Bacterial Type Strains, Phase II (KMG-II): from individual species to whole genera.</title>
        <authorList>
            <person name="Goeker M."/>
        </authorList>
    </citation>
    <scope>NUCLEOTIDE SEQUENCE [LARGE SCALE GENOMIC DNA]</scope>
    <source>
        <strain evidence="2 3">DSM 45348</strain>
    </source>
</reference>
<dbReference type="GO" id="GO:0004029">
    <property type="term" value="F:aldehyde dehydrogenase (NAD+) activity"/>
    <property type="evidence" value="ECO:0007669"/>
    <property type="project" value="TreeGrafter"/>
</dbReference>
<name>A0A2T0RUD8_9ACTN</name>
<sequence length="359" mass="38287">MRVVIVGATGNAGTALLRRLRNEPGMDLAGVVRRLPGTAAAPYDAVEWHSCDIGDADAAGRLAEVFRGADAVVHLAWQIQPSHDQRRLHRTNVLGSRAVVEGVLRAGVPSLVHASSVGAYSPGPKNAYVTEAYPRKGVKGSSYSRHKAIVEAMLDRVEADHPALRIVRLRPGLIFQRDVGTEIGRYFAGPLLPARLLRYGRIPLVPSHPGLRVQAVHADDVADAFARALLADVRGAFNVAAGPVLDPSVAARVFHGREVPVPGFALRGAAGLSWRLHLQPVDVGWVRLGLKAPLMSCDRIAAELGWRPLSDAVHSLKELVAGMADRAHTDSPPLSGRADLPGRMGGVLRGRLPGTGNPY</sequence>
<organism evidence="2 3">
    <name type="scientific">Pseudosporangium ferrugineum</name>
    <dbReference type="NCBI Taxonomy" id="439699"/>
    <lineage>
        <taxon>Bacteria</taxon>
        <taxon>Bacillati</taxon>
        <taxon>Actinomycetota</taxon>
        <taxon>Actinomycetes</taxon>
        <taxon>Micromonosporales</taxon>
        <taxon>Micromonosporaceae</taxon>
        <taxon>Pseudosporangium</taxon>
    </lineage>
</organism>
<keyword evidence="3" id="KW-1185">Reference proteome</keyword>
<dbReference type="PANTHER" id="PTHR48079">
    <property type="entry name" value="PROTEIN YEEZ"/>
    <property type="match status" value="1"/>
</dbReference>
<dbReference type="Proteomes" id="UP000239209">
    <property type="component" value="Unassembled WGS sequence"/>
</dbReference>
<dbReference type="InterPro" id="IPR001509">
    <property type="entry name" value="Epimerase_deHydtase"/>
</dbReference>
<dbReference type="EMBL" id="PVZG01000013">
    <property type="protein sequence ID" value="PRY24742.1"/>
    <property type="molecule type" value="Genomic_DNA"/>
</dbReference>
<accession>A0A2T0RUD8</accession>
<dbReference type="AlphaFoldDB" id="A0A2T0RUD8"/>
<dbReference type="InterPro" id="IPR036291">
    <property type="entry name" value="NAD(P)-bd_dom_sf"/>
</dbReference>
<proteinExistence type="predicted"/>
<dbReference type="SUPFAM" id="SSF51735">
    <property type="entry name" value="NAD(P)-binding Rossmann-fold domains"/>
    <property type="match status" value="1"/>
</dbReference>
<protein>
    <submittedName>
        <fullName evidence="2">Nucleoside-diphosphate-sugar epimerase</fullName>
    </submittedName>
</protein>
<dbReference type="RefSeq" id="WP_106129215.1">
    <property type="nucleotide sequence ID" value="NZ_PVZG01000013.1"/>
</dbReference>
<evidence type="ECO:0000313" key="2">
    <source>
        <dbReference type="EMBL" id="PRY24742.1"/>
    </source>
</evidence>
<dbReference type="Gene3D" id="3.40.50.720">
    <property type="entry name" value="NAD(P)-binding Rossmann-like Domain"/>
    <property type="match status" value="1"/>
</dbReference>
<evidence type="ECO:0000313" key="3">
    <source>
        <dbReference type="Proteomes" id="UP000239209"/>
    </source>
</evidence>
<dbReference type="PANTHER" id="PTHR48079:SF6">
    <property type="entry name" value="NAD(P)-BINDING DOMAIN-CONTAINING PROTEIN-RELATED"/>
    <property type="match status" value="1"/>
</dbReference>
<feature type="domain" description="NAD-dependent epimerase/dehydratase" evidence="1">
    <location>
        <begin position="3"/>
        <end position="240"/>
    </location>
</feature>